<reference evidence="13" key="1">
    <citation type="submission" date="2021-08" db="EMBL/GenBank/DDBJ databases">
        <title>Hoeflea bacterium WL0058 sp. nov., isolated from the sediment.</title>
        <authorList>
            <person name="Wang L."/>
            <person name="Zhang D."/>
        </authorList>
    </citation>
    <scope>NUCLEOTIDE SEQUENCE</scope>
    <source>
        <strain evidence="13">WL0058</strain>
    </source>
</reference>
<proteinExistence type="inferred from homology"/>
<dbReference type="AlphaFoldDB" id="A0AAE2ZTV5"/>
<keyword evidence="2 10" id="KW-0813">Transport</keyword>
<feature type="transmembrane region" description="Helical" evidence="12">
    <location>
        <begin position="33"/>
        <end position="52"/>
    </location>
</feature>
<evidence type="ECO:0000256" key="1">
    <source>
        <dbReference type="ARBA" id="ARBA00004651"/>
    </source>
</evidence>
<keyword evidence="6 10" id="KW-0630">Potassium</keyword>
<protein>
    <recommendedName>
        <fullName evidence="10">Trk system potassium uptake protein</fullName>
    </recommendedName>
</protein>
<dbReference type="EMBL" id="JAICBX010000009">
    <property type="protein sequence ID" value="MBW8640785.1"/>
    <property type="molecule type" value="Genomic_DNA"/>
</dbReference>
<dbReference type="PANTHER" id="PTHR32024:SF3">
    <property type="entry name" value="TRK SYSTEM POTASSIUM UPTAKE PROTEIN"/>
    <property type="match status" value="1"/>
</dbReference>
<comment type="similarity">
    <text evidence="10">Belongs to the TrkH potassium transport family.</text>
</comment>
<evidence type="ECO:0000256" key="11">
    <source>
        <dbReference type="PIRSR" id="PIRSR006247-1"/>
    </source>
</evidence>
<gene>
    <name evidence="13" type="ORF">K1W69_26575</name>
</gene>
<keyword evidence="10" id="KW-0997">Cell inner membrane</keyword>
<dbReference type="GO" id="GO:0005886">
    <property type="term" value="C:plasma membrane"/>
    <property type="evidence" value="ECO:0007669"/>
    <property type="project" value="UniProtKB-SubCell"/>
</dbReference>
<evidence type="ECO:0000256" key="2">
    <source>
        <dbReference type="ARBA" id="ARBA00022448"/>
    </source>
</evidence>
<feature type="binding site" evidence="11">
    <location>
        <position position="423"/>
    </location>
    <ligand>
        <name>K(+)</name>
        <dbReference type="ChEBI" id="CHEBI:29103"/>
    </ligand>
</feature>
<dbReference type="GO" id="GO:0046872">
    <property type="term" value="F:metal ion binding"/>
    <property type="evidence" value="ECO:0007669"/>
    <property type="project" value="UniProtKB-KW"/>
</dbReference>
<keyword evidence="4 10" id="KW-0633">Potassium transport</keyword>
<comment type="function">
    <text evidence="10">Low-affinity potassium transport system. Interacts with Trk system potassium uptake protein TrkA.</text>
</comment>
<name>A0AAE2ZTV5_9HYPH</name>
<evidence type="ECO:0000256" key="6">
    <source>
        <dbReference type="ARBA" id="ARBA00022958"/>
    </source>
</evidence>
<feature type="transmembrane region" description="Helical" evidence="12">
    <location>
        <begin position="313"/>
        <end position="335"/>
    </location>
</feature>
<accession>A0AAE2ZTV5</accession>
<evidence type="ECO:0000313" key="14">
    <source>
        <dbReference type="Proteomes" id="UP001196509"/>
    </source>
</evidence>
<feature type="binding site" evidence="11">
    <location>
        <position position="306"/>
    </location>
    <ligand>
        <name>K(+)</name>
        <dbReference type="ChEBI" id="CHEBI:29103"/>
    </ligand>
</feature>
<dbReference type="InterPro" id="IPR003445">
    <property type="entry name" value="Cat_transpt"/>
</dbReference>
<evidence type="ECO:0000256" key="7">
    <source>
        <dbReference type="ARBA" id="ARBA00022989"/>
    </source>
</evidence>
<evidence type="ECO:0000256" key="3">
    <source>
        <dbReference type="ARBA" id="ARBA00022475"/>
    </source>
</evidence>
<comment type="subcellular location">
    <subcellularLocation>
        <location evidence="10">Cell inner membrane</location>
        <topology evidence="10">Multi-pass membrane protein</topology>
    </subcellularLocation>
    <subcellularLocation>
        <location evidence="1">Cell membrane</location>
        <topology evidence="1">Multi-pass membrane protein</topology>
    </subcellularLocation>
</comment>
<feature type="transmembrane region" description="Helical" evidence="12">
    <location>
        <begin position="127"/>
        <end position="147"/>
    </location>
</feature>
<feature type="binding site" evidence="11">
    <location>
        <position position="105"/>
    </location>
    <ligand>
        <name>K(+)</name>
        <dbReference type="ChEBI" id="CHEBI:29103"/>
    </ligand>
</feature>
<keyword evidence="7 12" id="KW-1133">Transmembrane helix</keyword>
<dbReference type="Pfam" id="PF02386">
    <property type="entry name" value="TrkH"/>
    <property type="match status" value="2"/>
</dbReference>
<feature type="transmembrane region" description="Helical" evidence="12">
    <location>
        <begin position="64"/>
        <end position="85"/>
    </location>
</feature>
<organism evidence="13 14">
    <name type="scientific">Flavimaribacter sediminis</name>
    <dbReference type="NCBI Taxonomy" id="2865987"/>
    <lineage>
        <taxon>Bacteria</taxon>
        <taxon>Pseudomonadati</taxon>
        <taxon>Pseudomonadota</taxon>
        <taxon>Alphaproteobacteria</taxon>
        <taxon>Hyphomicrobiales</taxon>
        <taxon>Rhizobiaceae</taxon>
        <taxon>Flavimaribacter</taxon>
    </lineage>
</organism>
<evidence type="ECO:0000256" key="12">
    <source>
        <dbReference type="SAM" id="Phobius"/>
    </source>
</evidence>
<feature type="transmembrane region" description="Helical" evidence="12">
    <location>
        <begin position="453"/>
        <end position="471"/>
    </location>
</feature>
<dbReference type="GO" id="GO:0015379">
    <property type="term" value="F:potassium:chloride symporter activity"/>
    <property type="evidence" value="ECO:0007669"/>
    <property type="project" value="InterPro"/>
</dbReference>
<evidence type="ECO:0000256" key="9">
    <source>
        <dbReference type="ARBA" id="ARBA00023136"/>
    </source>
</evidence>
<keyword evidence="5 12" id="KW-0812">Transmembrane</keyword>
<evidence type="ECO:0000256" key="10">
    <source>
        <dbReference type="PIRNR" id="PIRNR006247"/>
    </source>
</evidence>
<dbReference type="PIRSF" id="PIRSF006247">
    <property type="entry name" value="TrkH"/>
    <property type="match status" value="1"/>
</dbReference>
<dbReference type="PANTHER" id="PTHR32024">
    <property type="entry name" value="TRK SYSTEM POTASSIUM UPTAKE PROTEIN TRKG-RELATED"/>
    <property type="match status" value="1"/>
</dbReference>
<keyword evidence="3 10" id="KW-1003">Cell membrane</keyword>
<feature type="binding site" evidence="11">
    <location>
        <position position="213"/>
    </location>
    <ligand>
        <name>K(+)</name>
        <dbReference type="ChEBI" id="CHEBI:29103"/>
    </ligand>
</feature>
<feature type="transmembrane region" description="Helical" evidence="12">
    <location>
        <begin position="177"/>
        <end position="195"/>
    </location>
</feature>
<keyword evidence="14" id="KW-1185">Reference proteome</keyword>
<sequence>MIQTLSVLLGILGASMLVPCVVDFAVGNPDWRVFLASSLAVVFLSSLVFFAARRQTPHISRRSVFVFVTLVWVLFSTASAIPFFLSGLDLSFTDAFFEAASGLTTTGSTILTGLDEMPPGILLWRSINQWIGGLGIVVLGISMLPFMRSGGQQMFSLESSDTADKPFPKTEQYAERILLIYVALTLTCTIAYRFLGMSSFEAFNHAMTTVSTGGFSTSDESMGHFATNGMLIASTIFMFIGGVPFLFLIRLSTGSWQDDVQIRYYVGVIALTTLAIVLYRAGFHAEADIHDLAPVLFNVVSVVTTTGFASEDYLLWGPAAVGVFFIITFVGGCAGSTAGGFKQFRFVILHQVVNATLSRLVRPNWIVIARYGQRRIEDEVSTSVMIFSFLYAITFIFCALAYSLMGMDFATATSASATALANVGPGIGGVIGPAGNFADLPDLAKWMLAGEMIIGRLEIMCVFALFMPAFWRR</sequence>
<evidence type="ECO:0000256" key="5">
    <source>
        <dbReference type="ARBA" id="ARBA00022692"/>
    </source>
</evidence>
<feature type="binding site" evidence="11">
    <location>
        <position position="305"/>
    </location>
    <ligand>
        <name>K(+)</name>
        <dbReference type="ChEBI" id="CHEBI:29103"/>
    </ligand>
</feature>
<dbReference type="RefSeq" id="WP_220231520.1">
    <property type="nucleotide sequence ID" value="NZ_JAICBX010000009.1"/>
</dbReference>
<dbReference type="Proteomes" id="UP001196509">
    <property type="component" value="Unassembled WGS sequence"/>
</dbReference>
<feature type="transmembrane region" description="Helical" evidence="12">
    <location>
        <begin position="230"/>
        <end position="250"/>
    </location>
</feature>
<feature type="transmembrane region" description="Helical" evidence="12">
    <location>
        <begin position="384"/>
        <end position="405"/>
    </location>
</feature>
<evidence type="ECO:0000256" key="4">
    <source>
        <dbReference type="ARBA" id="ARBA00022538"/>
    </source>
</evidence>
<feature type="binding site" evidence="11">
    <location>
        <position position="422"/>
    </location>
    <ligand>
        <name>K(+)</name>
        <dbReference type="ChEBI" id="CHEBI:29103"/>
    </ligand>
</feature>
<feature type="binding site" evidence="11">
    <location>
        <position position="106"/>
    </location>
    <ligand>
        <name>K(+)</name>
        <dbReference type="ChEBI" id="CHEBI:29103"/>
    </ligand>
</feature>
<dbReference type="InterPro" id="IPR004772">
    <property type="entry name" value="TrkH"/>
</dbReference>
<evidence type="ECO:0000256" key="8">
    <source>
        <dbReference type="ARBA" id="ARBA00023065"/>
    </source>
</evidence>
<feature type="transmembrane region" description="Helical" evidence="12">
    <location>
        <begin position="262"/>
        <end position="282"/>
    </location>
</feature>
<evidence type="ECO:0000313" key="13">
    <source>
        <dbReference type="EMBL" id="MBW8640785.1"/>
    </source>
</evidence>
<keyword evidence="9 10" id="KW-0472">Membrane</keyword>
<keyword evidence="8 10" id="KW-0406">Ion transport</keyword>
<keyword evidence="11" id="KW-0479">Metal-binding</keyword>
<comment type="caution">
    <text evidence="13">The sequence shown here is derived from an EMBL/GenBank/DDBJ whole genome shotgun (WGS) entry which is preliminary data.</text>
</comment>